<reference evidence="2 3" key="1">
    <citation type="submission" date="2023-10" db="EMBL/GenBank/DDBJ databases">
        <title>Genome-Wide Identification Analysis in wild type Solanum Pinnatisectum Reveals Some Genes Defensing Phytophthora Infestans.</title>
        <authorList>
            <person name="Sun C."/>
        </authorList>
    </citation>
    <scope>NUCLEOTIDE SEQUENCE [LARGE SCALE GENOMIC DNA]</scope>
    <source>
        <strain evidence="2">LQN</strain>
        <tissue evidence="2">Leaf</tissue>
    </source>
</reference>
<gene>
    <name evidence="2" type="ORF">R3W88_004562</name>
</gene>
<evidence type="ECO:0000313" key="2">
    <source>
        <dbReference type="EMBL" id="KAK4710049.1"/>
    </source>
</evidence>
<name>A0AAV9K9T0_9SOLN</name>
<evidence type="ECO:0000313" key="3">
    <source>
        <dbReference type="Proteomes" id="UP001311915"/>
    </source>
</evidence>
<dbReference type="InterPro" id="IPR015410">
    <property type="entry name" value="DUF1985"/>
</dbReference>
<organism evidence="2 3">
    <name type="scientific">Solanum pinnatisectum</name>
    <name type="common">tansyleaf nightshade</name>
    <dbReference type="NCBI Taxonomy" id="50273"/>
    <lineage>
        <taxon>Eukaryota</taxon>
        <taxon>Viridiplantae</taxon>
        <taxon>Streptophyta</taxon>
        <taxon>Embryophyta</taxon>
        <taxon>Tracheophyta</taxon>
        <taxon>Spermatophyta</taxon>
        <taxon>Magnoliopsida</taxon>
        <taxon>eudicotyledons</taxon>
        <taxon>Gunneridae</taxon>
        <taxon>Pentapetalae</taxon>
        <taxon>asterids</taxon>
        <taxon>lamiids</taxon>
        <taxon>Solanales</taxon>
        <taxon>Solanaceae</taxon>
        <taxon>Solanoideae</taxon>
        <taxon>Solaneae</taxon>
        <taxon>Solanum</taxon>
    </lineage>
</organism>
<dbReference type="Pfam" id="PF09331">
    <property type="entry name" value="DUF1985"/>
    <property type="match status" value="1"/>
</dbReference>
<dbReference type="EMBL" id="JAWPEI010000011">
    <property type="protein sequence ID" value="KAK4710049.1"/>
    <property type="molecule type" value="Genomic_DNA"/>
</dbReference>
<accession>A0AAV9K9T0</accession>
<keyword evidence="3" id="KW-1185">Reference proteome</keyword>
<sequence length="143" mass="16459">MMRQVQHHDSKSLYINVNGVQPHFGIVEFALVTGLLCNGNTSIKIQTDENRLVKRYFGSPTVTWYDLDSFWFVFRSSIDDDQSEHLSNQFFCTQEAKHDVCNEESPTNADLKKEIDGLKAHVDMKFNEILQAFTSLKNNLDVI</sequence>
<proteinExistence type="predicted"/>
<protein>
    <recommendedName>
        <fullName evidence="1">DUF1985 domain-containing protein</fullName>
    </recommendedName>
</protein>
<dbReference type="PANTHER" id="PTHR48449">
    <property type="entry name" value="DUF1985 DOMAIN-CONTAINING PROTEIN"/>
    <property type="match status" value="1"/>
</dbReference>
<evidence type="ECO:0000259" key="1">
    <source>
        <dbReference type="Pfam" id="PF09331"/>
    </source>
</evidence>
<dbReference type="AlphaFoldDB" id="A0AAV9K9T0"/>
<feature type="domain" description="DUF1985" evidence="1">
    <location>
        <begin position="1"/>
        <end position="59"/>
    </location>
</feature>
<dbReference type="Proteomes" id="UP001311915">
    <property type="component" value="Unassembled WGS sequence"/>
</dbReference>
<dbReference type="PANTHER" id="PTHR48449:SF1">
    <property type="entry name" value="DUF1985 DOMAIN-CONTAINING PROTEIN"/>
    <property type="match status" value="1"/>
</dbReference>
<comment type="caution">
    <text evidence="2">The sequence shown here is derived from an EMBL/GenBank/DDBJ whole genome shotgun (WGS) entry which is preliminary data.</text>
</comment>